<gene>
    <name evidence="1" type="ORF">CINC_LOCUS4492</name>
</gene>
<organism evidence="1 2">
    <name type="scientific">Chrysodeixis includens</name>
    <name type="common">Soybean looper</name>
    <name type="synonym">Pseudoplusia includens</name>
    <dbReference type="NCBI Taxonomy" id="689277"/>
    <lineage>
        <taxon>Eukaryota</taxon>
        <taxon>Metazoa</taxon>
        <taxon>Ecdysozoa</taxon>
        <taxon>Arthropoda</taxon>
        <taxon>Hexapoda</taxon>
        <taxon>Insecta</taxon>
        <taxon>Pterygota</taxon>
        <taxon>Neoptera</taxon>
        <taxon>Endopterygota</taxon>
        <taxon>Lepidoptera</taxon>
        <taxon>Glossata</taxon>
        <taxon>Ditrysia</taxon>
        <taxon>Noctuoidea</taxon>
        <taxon>Noctuidae</taxon>
        <taxon>Plusiinae</taxon>
        <taxon>Chrysodeixis</taxon>
    </lineage>
</organism>
<name>A0A9N8Q1X6_CHRIL</name>
<dbReference type="AlphaFoldDB" id="A0A9N8Q1X6"/>
<proteinExistence type="predicted"/>
<keyword evidence="2" id="KW-1185">Reference proteome</keyword>
<accession>A0A9N8Q1X6</accession>
<reference evidence="1" key="1">
    <citation type="submission" date="2021-12" db="EMBL/GenBank/DDBJ databases">
        <authorList>
            <person name="King R."/>
        </authorList>
    </citation>
    <scope>NUCLEOTIDE SEQUENCE</scope>
</reference>
<protein>
    <submittedName>
        <fullName evidence="1">Uncharacterized protein</fullName>
    </submittedName>
</protein>
<dbReference type="EMBL" id="LR824020">
    <property type="protein sequence ID" value="CAD0202834.1"/>
    <property type="molecule type" value="Genomic_DNA"/>
</dbReference>
<evidence type="ECO:0000313" key="2">
    <source>
        <dbReference type="Proteomes" id="UP001154114"/>
    </source>
</evidence>
<evidence type="ECO:0000313" key="1">
    <source>
        <dbReference type="EMBL" id="CAD0202834.1"/>
    </source>
</evidence>
<dbReference type="Proteomes" id="UP001154114">
    <property type="component" value="Chromosome 17"/>
</dbReference>
<sequence>MPDPIIQRLQNREFISKLKRPAIRAVPQPLRLRSSPATFAGDYRNRSGRRSTGLFATAIARQSTAERAGANRRGCGRPRPARFYKLPAGAAGAANNRTVCGRKPRPTDPFVGKSDSQLLALYGWVSRILDDEFCTIASPCVVHDVDTSLRLRRRVFHLFRHHCLVAIVLSAASVMYTRLAALAARRGCWRTLAWCGEPRGASRGRLHLAEIEYKVPIIAIGAVYPTFIEFLSVPPWELEQWGSA</sequence>